<dbReference type="PROSITE" id="PS51257">
    <property type="entry name" value="PROKAR_LIPOPROTEIN"/>
    <property type="match status" value="1"/>
</dbReference>
<comment type="caution">
    <text evidence="2">The sequence shown here is derived from an EMBL/GenBank/DDBJ whole genome shotgun (WGS) entry which is preliminary data.</text>
</comment>
<feature type="chain" id="PRO_5047130494" description="Lipoprotein" evidence="1">
    <location>
        <begin position="22"/>
        <end position="173"/>
    </location>
</feature>
<sequence>MVRSARSVYVSALAATVLALAVLSACEDGAEGRQRDGGPAKVSKEQAVEVLQRVARRAPAGSAREFCKSVLQRQACEDAWEESVRQRCLKPGGMPRVLRGAAVPDTRTSDGGQVLLVEGRTAGGGRYVSEFFVTAPEGRPVASLGVFWSGLGLGNSPLGEGVQVLPGAECARD</sequence>
<evidence type="ECO:0000256" key="1">
    <source>
        <dbReference type="SAM" id="SignalP"/>
    </source>
</evidence>
<accession>A0ABR7SKF2</accession>
<name>A0ABR7SKF2_9ACTN</name>
<proteinExistence type="predicted"/>
<evidence type="ECO:0000313" key="3">
    <source>
        <dbReference type="Proteomes" id="UP000642284"/>
    </source>
</evidence>
<evidence type="ECO:0008006" key="4">
    <source>
        <dbReference type="Google" id="ProtNLM"/>
    </source>
</evidence>
<evidence type="ECO:0000313" key="2">
    <source>
        <dbReference type="EMBL" id="MBC9715344.1"/>
    </source>
</evidence>
<protein>
    <recommendedName>
        <fullName evidence="4">Lipoprotein</fullName>
    </recommendedName>
</protein>
<keyword evidence="3" id="KW-1185">Reference proteome</keyword>
<dbReference type="RefSeq" id="WP_187815808.1">
    <property type="nucleotide sequence ID" value="NZ_JACTVJ010000011.1"/>
</dbReference>
<dbReference type="Proteomes" id="UP000642284">
    <property type="component" value="Unassembled WGS sequence"/>
</dbReference>
<dbReference type="EMBL" id="JACTVJ010000011">
    <property type="protein sequence ID" value="MBC9715344.1"/>
    <property type="molecule type" value="Genomic_DNA"/>
</dbReference>
<reference evidence="2 3" key="1">
    <citation type="submission" date="2020-08" db="EMBL/GenBank/DDBJ databases">
        <title>Genemic of Streptomyces polyaspartic.</title>
        <authorList>
            <person name="Liu W."/>
        </authorList>
    </citation>
    <scope>NUCLEOTIDE SEQUENCE [LARGE SCALE GENOMIC DNA]</scope>
    <source>
        <strain evidence="2 3">TRM66268-LWL</strain>
    </source>
</reference>
<keyword evidence="1" id="KW-0732">Signal</keyword>
<organism evidence="2 3">
    <name type="scientific">Streptomyces polyasparticus</name>
    <dbReference type="NCBI Taxonomy" id="2767826"/>
    <lineage>
        <taxon>Bacteria</taxon>
        <taxon>Bacillati</taxon>
        <taxon>Actinomycetota</taxon>
        <taxon>Actinomycetes</taxon>
        <taxon>Kitasatosporales</taxon>
        <taxon>Streptomycetaceae</taxon>
        <taxon>Streptomyces</taxon>
    </lineage>
</organism>
<feature type="signal peptide" evidence="1">
    <location>
        <begin position="1"/>
        <end position="21"/>
    </location>
</feature>
<gene>
    <name evidence="2" type="ORF">H9Y04_22605</name>
</gene>